<feature type="transmembrane region" description="Helical" evidence="5">
    <location>
        <begin position="12"/>
        <end position="31"/>
    </location>
</feature>
<feature type="transmembrane region" description="Helical" evidence="5">
    <location>
        <begin position="38"/>
        <end position="56"/>
    </location>
</feature>
<dbReference type="EMBL" id="BCNO01000001">
    <property type="protein sequence ID" value="GAQ95015.1"/>
    <property type="molecule type" value="Genomic_DNA"/>
</dbReference>
<feature type="transmembrane region" description="Helical" evidence="5">
    <location>
        <begin position="293"/>
        <end position="314"/>
    </location>
</feature>
<protein>
    <recommendedName>
        <fullName evidence="5">NADH-quinone oxidoreductase subunit N</fullName>
        <ecNumber evidence="5">7.1.1.-</ecNumber>
    </recommendedName>
    <alternativeName>
        <fullName evidence="5">NADH dehydrogenase I subunit N</fullName>
    </alternativeName>
    <alternativeName>
        <fullName evidence="5">NDH-1 subunit N</fullName>
    </alternativeName>
</protein>
<keyword evidence="3 5" id="KW-1133">Transmembrane helix</keyword>
<dbReference type="AlphaFoldDB" id="A0A0U9HPN1"/>
<sequence>MNIPQIPLNFEALIPEMLLTGFASLILLTGLLKIKNEILVWISVLFLLILVLIVPFKEGEAFGGMFLNDFLAIYLKLIILIGAALSLLVLNSYLKEKLILLKESIALILFSAVGMMLLVSAKELISFFVSFELMSLSIYVLVGIRRYDMKSNEAAVKYFMLGGLSSAIMLFGIAFLYGATNTTDFSVLIKSLSNNFALVYIGIGLFLIGLCFKIALVPFHMWAPDVYEGAPTPVTAFISTLPKVAILGAFGRILIEIFRDYYIDWSSFLIVLSIATMAVGNLFALAQRNIKRMLAYSSIAHAGYITIGLIVGTQTGLNAVIVYMLIYTLMNIGAFAMVIAFNEEDIENYKGLHKFHPALSLAMLIFMFSLTGVPPTAGFIVKFSIFLQAVKSGFTWLVIVAVLFTVVSAYYYLRVIMYMYMKDPVTVLKPIRSKELEIAIVVCATGVVIFGILPVFLI</sequence>
<organism evidence="8 9">
    <name type="scientific">Thermodesulfovibrio aggregans</name>
    <dbReference type="NCBI Taxonomy" id="86166"/>
    <lineage>
        <taxon>Bacteria</taxon>
        <taxon>Pseudomonadati</taxon>
        <taxon>Nitrospirota</taxon>
        <taxon>Thermodesulfovibrionia</taxon>
        <taxon>Thermodesulfovibrionales</taxon>
        <taxon>Thermodesulfovibrionaceae</taxon>
        <taxon>Thermodesulfovibrio</taxon>
    </lineage>
</organism>
<comment type="similarity">
    <text evidence="5">Belongs to the complex I subunit 2 family.</text>
</comment>
<dbReference type="HAMAP" id="MF_00445">
    <property type="entry name" value="NDH1_NuoN_1"/>
    <property type="match status" value="1"/>
</dbReference>
<gene>
    <name evidence="5" type="primary">nuoN</name>
    <name evidence="8" type="ORF">TAGGR_11215</name>
</gene>
<keyword evidence="5" id="KW-0520">NAD</keyword>
<dbReference type="PRINTS" id="PR01434">
    <property type="entry name" value="NADHDHGNASE5"/>
</dbReference>
<evidence type="ECO:0000256" key="5">
    <source>
        <dbReference type="HAMAP-Rule" id="MF_00445"/>
    </source>
</evidence>
<proteinExistence type="inferred from homology"/>
<keyword evidence="4 5" id="KW-0472">Membrane</keyword>
<keyword evidence="9" id="KW-1185">Reference proteome</keyword>
<dbReference type="GO" id="GO:0005886">
    <property type="term" value="C:plasma membrane"/>
    <property type="evidence" value="ECO:0007669"/>
    <property type="project" value="UniProtKB-SubCell"/>
</dbReference>
<dbReference type="STRING" id="86166.TAGGR_11215"/>
<dbReference type="InterPro" id="IPR010096">
    <property type="entry name" value="NADH-Q_OxRdtase_suN/2"/>
</dbReference>
<feature type="transmembrane region" description="Helical" evidence="5">
    <location>
        <begin position="361"/>
        <end position="381"/>
    </location>
</feature>
<evidence type="ECO:0000256" key="3">
    <source>
        <dbReference type="ARBA" id="ARBA00022989"/>
    </source>
</evidence>
<keyword evidence="5" id="KW-0874">Quinone</keyword>
<feature type="transmembrane region" description="Helical" evidence="5">
    <location>
        <begin position="438"/>
        <end position="457"/>
    </location>
</feature>
<dbReference type="GO" id="GO:0050136">
    <property type="term" value="F:NADH dehydrogenase (quinone) (non-electrogenic) activity"/>
    <property type="evidence" value="ECO:0007669"/>
    <property type="project" value="UniProtKB-UniRule"/>
</dbReference>
<keyword evidence="5" id="KW-1278">Translocase</keyword>
<evidence type="ECO:0000256" key="2">
    <source>
        <dbReference type="ARBA" id="ARBA00022692"/>
    </source>
</evidence>
<comment type="catalytic activity">
    <reaction evidence="5">
        <text>a quinone + NADH + 5 H(+)(in) = a quinol + NAD(+) + 4 H(+)(out)</text>
        <dbReference type="Rhea" id="RHEA:57888"/>
        <dbReference type="ChEBI" id="CHEBI:15378"/>
        <dbReference type="ChEBI" id="CHEBI:24646"/>
        <dbReference type="ChEBI" id="CHEBI:57540"/>
        <dbReference type="ChEBI" id="CHEBI:57945"/>
        <dbReference type="ChEBI" id="CHEBI:132124"/>
    </reaction>
</comment>
<dbReference type="Pfam" id="PF00361">
    <property type="entry name" value="Proton_antipo_M"/>
    <property type="match status" value="1"/>
</dbReference>
<dbReference type="Proteomes" id="UP000054976">
    <property type="component" value="Unassembled WGS sequence"/>
</dbReference>
<feature type="transmembrane region" description="Helical" evidence="5">
    <location>
        <begin position="124"/>
        <end position="144"/>
    </location>
</feature>
<evidence type="ECO:0000313" key="8">
    <source>
        <dbReference type="EMBL" id="GAQ95015.1"/>
    </source>
</evidence>
<dbReference type="PANTHER" id="PTHR22773">
    <property type="entry name" value="NADH DEHYDROGENASE"/>
    <property type="match status" value="1"/>
</dbReference>
<dbReference type="GO" id="GO:0008137">
    <property type="term" value="F:NADH dehydrogenase (ubiquinone) activity"/>
    <property type="evidence" value="ECO:0007669"/>
    <property type="project" value="InterPro"/>
</dbReference>
<dbReference type="RefSeq" id="WP_059176416.1">
    <property type="nucleotide sequence ID" value="NZ_BCNO01000001.1"/>
</dbReference>
<comment type="subunit">
    <text evidence="5">NDH-1 is composed of 14 different subunits. Subunits NuoA, H, J, K, L, M, N constitute the membrane sector of the complex.</text>
</comment>
<evidence type="ECO:0000259" key="7">
    <source>
        <dbReference type="Pfam" id="PF00361"/>
    </source>
</evidence>
<dbReference type="InterPro" id="IPR001750">
    <property type="entry name" value="ND/Mrp_TM"/>
</dbReference>
<feature type="transmembrane region" description="Helical" evidence="5">
    <location>
        <begin position="71"/>
        <end position="90"/>
    </location>
</feature>
<comment type="subcellular location">
    <subcellularLocation>
        <location evidence="5">Cell membrane</location>
        <topology evidence="5">Multi-pass membrane protein</topology>
    </subcellularLocation>
    <subcellularLocation>
        <location evidence="1">Endomembrane system</location>
        <topology evidence="1">Multi-pass membrane protein</topology>
    </subcellularLocation>
    <subcellularLocation>
        <location evidence="6">Membrane</location>
        <topology evidence="6">Multi-pass membrane protein</topology>
    </subcellularLocation>
</comment>
<name>A0A0U9HPN1_9BACT</name>
<keyword evidence="5" id="KW-0813">Transport</keyword>
<reference evidence="9" key="1">
    <citation type="submission" date="2016-01" db="EMBL/GenBank/DDBJ databases">
        <title>Draft genome sequence of Thermodesulfovibrio aggregans strain TGE-P1.</title>
        <authorList>
            <person name="Sekiguchi Y."/>
            <person name="Ohashi A."/>
            <person name="Matsuura N."/>
            <person name="Tourlousse M.D."/>
        </authorList>
    </citation>
    <scope>NUCLEOTIDE SEQUENCE [LARGE SCALE GENOMIC DNA]</scope>
    <source>
        <strain evidence="9">TGE-P1</strain>
    </source>
</reference>
<evidence type="ECO:0000256" key="4">
    <source>
        <dbReference type="ARBA" id="ARBA00023136"/>
    </source>
</evidence>
<dbReference type="NCBIfam" id="TIGR01770">
    <property type="entry name" value="NDH_I_N"/>
    <property type="match status" value="1"/>
</dbReference>
<feature type="transmembrane region" description="Helical" evidence="5">
    <location>
        <begin position="156"/>
        <end position="177"/>
    </location>
</feature>
<feature type="transmembrane region" description="Helical" evidence="5">
    <location>
        <begin position="267"/>
        <end position="286"/>
    </location>
</feature>
<comment type="caution">
    <text evidence="8">The sequence shown here is derived from an EMBL/GenBank/DDBJ whole genome shotgun (WGS) entry which is preliminary data.</text>
</comment>
<feature type="transmembrane region" description="Helical" evidence="5">
    <location>
        <begin position="197"/>
        <end position="222"/>
    </location>
</feature>
<dbReference type="GO" id="GO:0042773">
    <property type="term" value="P:ATP synthesis coupled electron transport"/>
    <property type="evidence" value="ECO:0007669"/>
    <property type="project" value="InterPro"/>
</dbReference>
<dbReference type="OrthoDB" id="9807568at2"/>
<accession>A0A0U9HPN1</accession>
<evidence type="ECO:0000313" key="9">
    <source>
        <dbReference type="Proteomes" id="UP000054976"/>
    </source>
</evidence>
<evidence type="ECO:0000256" key="1">
    <source>
        <dbReference type="ARBA" id="ARBA00004127"/>
    </source>
</evidence>
<feature type="transmembrane region" description="Helical" evidence="5">
    <location>
        <begin position="320"/>
        <end position="341"/>
    </location>
</feature>
<feature type="domain" description="NADH:quinone oxidoreductase/Mrp antiporter transmembrane" evidence="7">
    <location>
        <begin position="121"/>
        <end position="406"/>
    </location>
</feature>
<feature type="transmembrane region" description="Helical" evidence="5">
    <location>
        <begin position="99"/>
        <end position="118"/>
    </location>
</feature>
<evidence type="ECO:0000256" key="6">
    <source>
        <dbReference type="RuleBase" id="RU000320"/>
    </source>
</evidence>
<keyword evidence="5" id="KW-0830">Ubiquinone</keyword>
<comment type="function">
    <text evidence="5">NDH-1 shuttles electrons from NADH, via FMN and iron-sulfur (Fe-S) centers, to quinones in the respiratory chain. The immediate electron acceptor for the enzyme in this species is believed to be ubiquinone. Couples the redox reaction to proton translocation (for every two electrons transferred, four hydrogen ions are translocated across the cytoplasmic membrane), and thus conserves the redox energy in a proton gradient.</text>
</comment>
<keyword evidence="5" id="KW-1003">Cell membrane</keyword>
<dbReference type="GO" id="GO:0012505">
    <property type="term" value="C:endomembrane system"/>
    <property type="evidence" value="ECO:0007669"/>
    <property type="project" value="UniProtKB-SubCell"/>
</dbReference>
<feature type="transmembrane region" description="Helical" evidence="5">
    <location>
        <begin position="393"/>
        <end position="413"/>
    </location>
</feature>
<keyword evidence="2 5" id="KW-0812">Transmembrane</keyword>
<dbReference type="EC" id="7.1.1.-" evidence="5"/>
<feature type="transmembrane region" description="Helical" evidence="5">
    <location>
        <begin position="234"/>
        <end position="255"/>
    </location>
</feature>
<dbReference type="GO" id="GO:0048038">
    <property type="term" value="F:quinone binding"/>
    <property type="evidence" value="ECO:0007669"/>
    <property type="project" value="UniProtKB-KW"/>
</dbReference>